<evidence type="ECO:0000313" key="10">
    <source>
        <dbReference type="EMBL" id="MBB3110596.1"/>
    </source>
</evidence>
<dbReference type="PANTHER" id="PTHR30024:SF42">
    <property type="entry name" value="ALIPHATIC SULFONATES-BINDING PROTEIN-RELATED"/>
    <property type="match status" value="1"/>
</dbReference>
<accession>A0A7W5AYE4</accession>
<dbReference type="Gene3D" id="3.40.190.10">
    <property type="entry name" value="Periplasmic binding protein-like II"/>
    <property type="match status" value="2"/>
</dbReference>
<dbReference type="NCBIfam" id="TIGR01728">
    <property type="entry name" value="SsuA_fam"/>
    <property type="match status" value="1"/>
</dbReference>
<organism evidence="10 11">
    <name type="scientific">Paenibacillus phyllosphaerae</name>
    <dbReference type="NCBI Taxonomy" id="274593"/>
    <lineage>
        <taxon>Bacteria</taxon>
        <taxon>Bacillati</taxon>
        <taxon>Bacillota</taxon>
        <taxon>Bacilli</taxon>
        <taxon>Bacillales</taxon>
        <taxon>Paenibacillaceae</taxon>
        <taxon>Paenibacillus</taxon>
    </lineage>
</organism>
<dbReference type="PANTHER" id="PTHR30024">
    <property type="entry name" value="ALIPHATIC SULFONATES-BINDING PROTEIN-RELATED"/>
    <property type="match status" value="1"/>
</dbReference>
<feature type="domain" description="Solute-binding protein family 3/N-terminal" evidence="9">
    <location>
        <begin position="69"/>
        <end position="285"/>
    </location>
</feature>
<evidence type="ECO:0000256" key="4">
    <source>
        <dbReference type="ARBA" id="ARBA00022729"/>
    </source>
</evidence>
<name>A0A7W5AYE4_9BACL</name>
<dbReference type="EMBL" id="JACHXK010000005">
    <property type="protein sequence ID" value="MBB3110596.1"/>
    <property type="molecule type" value="Genomic_DNA"/>
</dbReference>
<dbReference type="GO" id="GO:0042626">
    <property type="term" value="F:ATPase-coupled transmembrane transporter activity"/>
    <property type="evidence" value="ECO:0007669"/>
    <property type="project" value="InterPro"/>
</dbReference>
<keyword evidence="3" id="KW-0813">Transport</keyword>
<dbReference type="Pfam" id="PF09084">
    <property type="entry name" value="NMT1"/>
    <property type="match status" value="1"/>
</dbReference>
<dbReference type="FunFam" id="3.40.190.10:FF:000050">
    <property type="entry name" value="Sulfonate ABC transporter substrate-binding protein"/>
    <property type="match status" value="1"/>
</dbReference>
<dbReference type="InterPro" id="IPR001638">
    <property type="entry name" value="Solute-binding_3/MltF_N"/>
</dbReference>
<evidence type="ECO:0000256" key="5">
    <source>
        <dbReference type="ARBA" id="ARBA00055538"/>
    </source>
</evidence>
<dbReference type="AlphaFoldDB" id="A0A7W5AYE4"/>
<keyword evidence="11" id="KW-1185">Reference proteome</keyword>
<evidence type="ECO:0000313" key="11">
    <source>
        <dbReference type="Proteomes" id="UP000570361"/>
    </source>
</evidence>
<sequence length="359" mass="38295">MRMKNGYLAFIAIVAVLLLLAGCGTENDNQTAAAGGKETASVEAGANAAGKDEGGQAEGQAAPAGDPVKVNIAINGGFNPLVIAQEKGWLDEGFKKLNAEVSWSKFTSGPPLLESLVSGRVDLSFLGDGAAITGVSNQLPFEIIGLINEGKDLNTVIVPVDSPIATVADLKGKTIGLAKGTTSHVYLIKILQANGLTQQDVKLINLQFEDGQAAFEAGKLDAWVSIDPYTTLNVTKKKAKILDAKTVIYAPVSMIAHKEFAQKHPELVVEYLKLYKQSLDWQTANPDEAAAIYSEQTKIPEDIIKLVLERSAPLLSAYTPEVLESQQASADILLENKFLKKAAVFKDAVDDTFVTEALK</sequence>
<dbReference type="InterPro" id="IPR015168">
    <property type="entry name" value="SsuA/THI5"/>
</dbReference>
<comment type="similarity">
    <text evidence="2">Belongs to the bacterial solute-binding protein SsuA/TauA family.</text>
</comment>
<dbReference type="InterPro" id="IPR010067">
    <property type="entry name" value="ABC_SsuA_sub-bd"/>
</dbReference>
<feature type="signal peptide" evidence="8">
    <location>
        <begin position="1"/>
        <end position="21"/>
    </location>
</feature>
<dbReference type="GO" id="GO:0042597">
    <property type="term" value="C:periplasmic space"/>
    <property type="evidence" value="ECO:0007669"/>
    <property type="project" value="UniProtKB-SubCell"/>
</dbReference>
<dbReference type="PROSITE" id="PS51257">
    <property type="entry name" value="PROKAR_LIPOPROTEIN"/>
    <property type="match status" value="1"/>
</dbReference>
<comment type="caution">
    <text evidence="10">The sequence shown here is derived from an EMBL/GenBank/DDBJ whole genome shotgun (WGS) entry which is preliminary data.</text>
</comment>
<comment type="function">
    <text evidence="5">Part of a binding-protein-dependent transport system for aliphatic sulfonates. Putative binding protein.</text>
</comment>
<evidence type="ECO:0000256" key="2">
    <source>
        <dbReference type="ARBA" id="ARBA00010742"/>
    </source>
</evidence>
<protein>
    <recommendedName>
        <fullName evidence="6">Putative aliphatic sulfonates-binding protein</fullName>
    </recommendedName>
</protein>
<proteinExistence type="inferred from homology"/>
<keyword evidence="4 8" id="KW-0732">Signal</keyword>
<dbReference type="GO" id="GO:0016020">
    <property type="term" value="C:membrane"/>
    <property type="evidence" value="ECO:0007669"/>
    <property type="project" value="InterPro"/>
</dbReference>
<dbReference type="SMART" id="SM00062">
    <property type="entry name" value="PBPb"/>
    <property type="match status" value="1"/>
</dbReference>
<evidence type="ECO:0000256" key="6">
    <source>
        <dbReference type="ARBA" id="ARBA00070228"/>
    </source>
</evidence>
<evidence type="ECO:0000256" key="8">
    <source>
        <dbReference type="SAM" id="SignalP"/>
    </source>
</evidence>
<evidence type="ECO:0000259" key="9">
    <source>
        <dbReference type="SMART" id="SM00062"/>
    </source>
</evidence>
<dbReference type="Proteomes" id="UP000570361">
    <property type="component" value="Unassembled WGS sequence"/>
</dbReference>
<feature type="region of interest" description="Disordered" evidence="7">
    <location>
        <begin position="43"/>
        <end position="62"/>
    </location>
</feature>
<feature type="chain" id="PRO_5038386394" description="Putative aliphatic sulfonates-binding protein" evidence="8">
    <location>
        <begin position="22"/>
        <end position="359"/>
    </location>
</feature>
<evidence type="ECO:0000256" key="7">
    <source>
        <dbReference type="SAM" id="MobiDB-lite"/>
    </source>
</evidence>
<gene>
    <name evidence="10" type="ORF">FHS18_002663</name>
</gene>
<dbReference type="SUPFAM" id="SSF53850">
    <property type="entry name" value="Periplasmic binding protein-like II"/>
    <property type="match status" value="1"/>
</dbReference>
<reference evidence="10 11" key="1">
    <citation type="submission" date="2020-08" db="EMBL/GenBank/DDBJ databases">
        <title>Genomic Encyclopedia of Type Strains, Phase III (KMG-III): the genomes of soil and plant-associated and newly described type strains.</title>
        <authorList>
            <person name="Whitman W."/>
        </authorList>
    </citation>
    <scope>NUCLEOTIDE SEQUENCE [LARGE SCALE GENOMIC DNA]</scope>
    <source>
        <strain evidence="10 11">CECT 5862</strain>
    </source>
</reference>
<dbReference type="RefSeq" id="WP_183600505.1">
    <property type="nucleotide sequence ID" value="NZ_JACHXK010000005.1"/>
</dbReference>
<evidence type="ECO:0000256" key="1">
    <source>
        <dbReference type="ARBA" id="ARBA00004418"/>
    </source>
</evidence>
<comment type="subcellular location">
    <subcellularLocation>
        <location evidence="1">Periplasm</location>
    </subcellularLocation>
</comment>
<evidence type="ECO:0000256" key="3">
    <source>
        <dbReference type="ARBA" id="ARBA00022448"/>
    </source>
</evidence>